<accession>A0A1V1H1X0</accession>
<dbReference type="AlphaFoldDB" id="A0A1V1H1X0"/>
<reference evidence="2" key="1">
    <citation type="submission" date="2009-05" db="EMBL/GenBank/DDBJ databases">
        <title>Oryza sativa Japonica Group genomic DNA, chromosome 6, BAC clone:KMK0024M20, cultivar:Khau Mac Kho.</title>
        <authorList>
            <person name="Matsumoto T."/>
            <person name="Wu J."/>
            <person name="Kanamori H."/>
        </authorList>
    </citation>
    <scope>NUCLEOTIDE SEQUENCE</scope>
    <source>
        <strain evidence="2">IRGC 101141</strain>
    </source>
</reference>
<proteinExistence type="predicted"/>
<dbReference type="EMBL" id="AP011468">
    <property type="protein sequence ID" value="BAX24988.1"/>
    <property type="molecule type" value="Genomic_DNA"/>
</dbReference>
<evidence type="ECO:0000256" key="1">
    <source>
        <dbReference type="SAM" id="MobiDB-lite"/>
    </source>
</evidence>
<protein>
    <submittedName>
        <fullName evidence="2">Uncharacterized protein</fullName>
    </submittedName>
</protein>
<feature type="compositionally biased region" description="Basic and acidic residues" evidence="1">
    <location>
        <begin position="87"/>
        <end position="102"/>
    </location>
</feature>
<gene>
    <name evidence="2" type="primary">OM_Ba0024N13.16</name>
</gene>
<name>A0A1V1H1X0_ORYMI</name>
<organism evidence="2">
    <name type="scientific">Oryza minuta</name>
    <dbReference type="NCBI Taxonomy" id="63629"/>
    <lineage>
        <taxon>Eukaryota</taxon>
        <taxon>Viridiplantae</taxon>
        <taxon>Streptophyta</taxon>
        <taxon>Embryophyta</taxon>
        <taxon>Tracheophyta</taxon>
        <taxon>Spermatophyta</taxon>
        <taxon>Magnoliopsida</taxon>
        <taxon>Liliopsida</taxon>
        <taxon>Poales</taxon>
        <taxon>Poaceae</taxon>
        <taxon>BOP clade</taxon>
        <taxon>Oryzoideae</taxon>
        <taxon>Oryzeae</taxon>
        <taxon>Oryzinae</taxon>
        <taxon>Oryza</taxon>
    </lineage>
</organism>
<evidence type="ECO:0000313" key="2">
    <source>
        <dbReference type="EMBL" id="BAX24988.1"/>
    </source>
</evidence>
<feature type="region of interest" description="Disordered" evidence="1">
    <location>
        <begin position="74"/>
        <end position="108"/>
    </location>
</feature>
<sequence>MAADLGGRLKGKTERASRRSCWLSTHRLRWSESTATTAQAAEALGLQVPIELQFGSVNGDEEHSPVTVADGGFTATARSERSPGCFMREESQRSSPEKKNMRMEPGGRSWGRNADLRVYGTLAQFLCSAGSWDREEDSGAAARSDLVGVDRMTMMSGQRRFGALGDTAAFRCHR</sequence>